<dbReference type="InterPro" id="IPR038937">
    <property type="entry name" value="RopGEF"/>
</dbReference>
<dbReference type="PANTHER" id="PTHR33101">
    <property type="entry name" value="ROP GUANINE NUCLEOTIDE EXCHANGE FACTOR 1"/>
    <property type="match status" value="1"/>
</dbReference>
<comment type="caution">
    <text evidence="4">The sequence shown here is derived from an EMBL/GenBank/DDBJ whole genome shotgun (WGS) entry which is preliminary data.</text>
</comment>
<sequence>MATEEVTFSVMLLDQIASIFGEHSRLELMSAERKARWRREMDWLLSVTDHIVEFVPSRQTYRAYNSKFVASQGSLDDFEDQTMFSYVSRDADESKKGNTRRDDDKWWLPMVRVPLGGLSESSRRWIQLRKDSATQVHKAAMAINAQVLMEMEVPETYVESLPKDGLVNGAQDSRPEKQNRGLGCDMEEENAGQRKQALVGFDSQFGEEGADVGLSIQESYSRILESLAFMLISRIDDVLYADSIARGPTTKCLKGRQFPPNVAAKTGHAKMPLEVKAGKKFSYTEHVGVARSPTARH</sequence>
<evidence type="ECO:0000256" key="2">
    <source>
        <dbReference type="PROSITE-ProRule" id="PRU00663"/>
    </source>
</evidence>
<dbReference type="PANTHER" id="PTHR33101:SF10">
    <property type="entry name" value="ROP GUANINE NUCLEOTIDE EXCHANGE FACTOR 12"/>
    <property type="match status" value="1"/>
</dbReference>
<dbReference type="Pfam" id="PF03759">
    <property type="entry name" value="PRONE"/>
    <property type="match status" value="3"/>
</dbReference>
<evidence type="ECO:0000259" key="3">
    <source>
        <dbReference type="PROSITE" id="PS51334"/>
    </source>
</evidence>
<reference evidence="4 5" key="1">
    <citation type="submission" date="2020-08" db="EMBL/GenBank/DDBJ databases">
        <title>Plant Genome Project.</title>
        <authorList>
            <person name="Zhang R.-G."/>
        </authorList>
    </citation>
    <scope>NUCLEOTIDE SEQUENCE [LARGE SCALE GENOMIC DNA]</scope>
    <source>
        <tissue evidence="4">Rhizome</tissue>
    </source>
</reference>
<dbReference type="Proteomes" id="UP000734854">
    <property type="component" value="Unassembled WGS sequence"/>
</dbReference>
<dbReference type="Gene3D" id="1.20.58.2010">
    <property type="entry name" value="PRONE domain, subdomain 1"/>
    <property type="match status" value="3"/>
</dbReference>
<keyword evidence="1 2" id="KW-0344">Guanine-nucleotide releasing factor</keyword>
<accession>A0A8J5FE54</accession>
<organism evidence="4 5">
    <name type="scientific">Zingiber officinale</name>
    <name type="common">Ginger</name>
    <name type="synonym">Amomum zingiber</name>
    <dbReference type="NCBI Taxonomy" id="94328"/>
    <lineage>
        <taxon>Eukaryota</taxon>
        <taxon>Viridiplantae</taxon>
        <taxon>Streptophyta</taxon>
        <taxon>Embryophyta</taxon>
        <taxon>Tracheophyta</taxon>
        <taxon>Spermatophyta</taxon>
        <taxon>Magnoliopsida</taxon>
        <taxon>Liliopsida</taxon>
        <taxon>Zingiberales</taxon>
        <taxon>Zingiberaceae</taxon>
        <taxon>Zingiber</taxon>
    </lineage>
</organism>
<dbReference type="AlphaFoldDB" id="A0A8J5FE54"/>
<evidence type="ECO:0000313" key="5">
    <source>
        <dbReference type="Proteomes" id="UP000734854"/>
    </source>
</evidence>
<proteinExistence type="predicted"/>
<evidence type="ECO:0000313" key="4">
    <source>
        <dbReference type="EMBL" id="KAG6486279.1"/>
    </source>
</evidence>
<evidence type="ECO:0000256" key="1">
    <source>
        <dbReference type="ARBA" id="ARBA00022658"/>
    </source>
</evidence>
<dbReference type="EMBL" id="JACMSC010000015">
    <property type="protein sequence ID" value="KAG6486279.1"/>
    <property type="molecule type" value="Genomic_DNA"/>
</dbReference>
<name>A0A8J5FE54_ZINOF</name>
<keyword evidence="5" id="KW-1185">Reference proteome</keyword>
<protein>
    <recommendedName>
        <fullName evidence="3">PRONE domain-containing protein</fullName>
    </recommendedName>
</protein>
<dbReference type="PROSITE" id="PS51334">
    <property type="entry name" value="PRONE"/>
    <property type="match status" value="1"/>
</dbReference>
<feature type="domain" description="PRONE" evidence="3">
    <location>
        <begin position="1"/>
        <end position="252"/>
    </location>
</feature>
<gene>
    <name evidence="4" type="ORF">ZIOFF_054849</name>
</gene>
<dbReference type="InterPro" id="IPR005512">
    <property type="entry name" value="PRONE_dom"/>
</dbReference>
<dbReference type="GO" id="GO:0005085">
    <property type="term" value="F:guanyl-nucleotide exchange factor activity"/>
    <property type="evidence" value="ECO:0007669"/>
    <property type="project" value="UniProtKB-UniRule"/>
</dbReference>